<keyword evidence="16" id="KW-1185">Reference proteome</keyword>
<evidence type="ECO:0000256" key="11">
    <source>
        <dbReference type="RuleBase" id="RU004334"/>
    </source>
</evidence>
<dbReference type="PRINTS" id="PR00546">
    <property type="entry name" value="THYROIDHORMR"/>
</dbReference>
<feature type="domain" description="Nuclear receptor" evidence="13">
    <location>
        <begin position="154"/>
        <end position="229"/>
    </location>
</feature>
<keyword evidence="7 11" id="KW-0238">DNA-binding</keyword>
<feature type="domain" description="NR LBD" evidence="14">
    <location>
        <begin position="275"/>
        <end position="497"/>
    </location>
</feature>
<comment type="similarity">
    <text evidence="2">Belongs to the nuclear hormone receptor family. NR1 subfamily.</text>
</comment>
<evidence type="ECO:0000256" key="10">
    <source>
        <dbReference type="ARBA" id="ARBA00023242"/>
    </source>
</evidence>
<evidence type="ECO:0000313" key="16">
    <source>
        <dbReference type="Proteomes" id="UP001283361"/>
    </source>
</evidence>
<dbReference type="Gene3D" id="1.10.565.10">
    <property type="entry name" value="Retinoid X Receptor"/>
    <property type="match status" value="1"/>
</dbReference>
<evidence type="ECO:0000259" key="14">
    <source>
        <dbReference type="PROSITE" id="PS51843"/>
    </source>
</evidence>
<dbReference type="GO" id="GO:0008270">
    <property type="term" value="F:zinc ion binding"/>
    <property type="evidence" value="ECO:0007669"/>
    <property type="project" value="UniProtKB-KW"/>
</dbReference>
<keyword evidence="8 11" id="KW-0804">Transcription</keyword>
<proteinExistence type="inferred from homology"/>
<comment type="caution">
    <text evidence="15">The sequence shown here is derived from an EMBL/GenBank/DDBJ whole genome shotgun (WGS) entry which is preliminary data.</text>
</comment>
<feature type="region of interest" description="Disordered" evidence="12">
    <location>
        <begin position="228"/>
        <end position="249"/>
    </location>
</feature>
<dbReference type="FunFam" id="3.30.50.10:FF:000006">
    <property type="entry name" value="Nuclear receptor subfamily 5 group A member"/>
    <property type="match status" value="1"/>
</dbReference>
<evidence type="ECO:0008006" key="17">
    <source>
        <dbReference type="Google" id="ProtNLM"/>
    </source>
</evidence>
<evidence type="ECO:0000259" key="13">
    <source>
        <dbReference type="PROSITE" id="PS51030"/>
    </source>
</evidence>
<dbReference type="GO" id="GO:0004879">
    <property type="term" value="F:nuclear receptor activity"/>
    <property type="evidence" value="ECO:0007669"/>
    <property type="project" value="InterPro"/>
</dbReference>
<dbReference type="SUPFAM" id="SSF48508">
    <property type="entry name" value="Nuclear receptor ligand-binding domain"/>
    <property type="match status" value="1"/>
</dbReference>
<dbReference type="Pfam" id="PF00104">
    <property type="entry name" value="Hormone_recep"/>
    <property type="match status" value="1"/>
</dbReference>
<dbReference type="InterPro" id="IPR000536">
    <property type="entry name" value="Nucl_hrmn_rcpt_lig-bd"/>
</dbReference>
<dbReference type="Pfam" id="PF00105">
    <property type="entry name" value="zf-C4"/>
    <property type="match status" value="1"/>
</dbReference>
<gene>
    <name evidence="15" type="ORF">RRG08_031605</name>
</gene>
<dbReference type="GO" id="GO:0043565">
    <property type="term" value="F:sequence-specific DNA binding"/>
    <property type="evidence" value="ECO:0007669"/>
    <property type="project" value="InterPro"/>
</dbReference>
<keyword evidence="6 11" id="KW-0805">Transcription regulation</keyword>
<evidence type="ECO:0000256" key="5">
    <source>
        <dbReference type="ARBA" id="ARBA00022833"/>
    </source>
</evidence>
<dbReference type="InterPro" id="IPR013088">
    <property type="entry name" value="Znf_NHR/GATA"/>
</dbReference>
<dbReference type="PRINTS" id="PR00398">
    <property type="entry name" value="STRDHORMONER"/>
</dbReference>
<dbReference type="InterPro" id="IPR035500">
    <property type="entry name" value="NHR-like_dom_sf"/>
</dbReference>
<dbReference type="PROSITE" id="PS51030">
    <property type="entry name" value="NUCLEAR_REC_DBD_2"/>
    <property type="match status" value="1"/>
</dbReference>
<feature type="region of interest" description="Disordered" evidence="12">
    <location>
        <begin position="1"/>
        <end position="56"/>
    </location>
</feature>
<dbReference type="SMART" id="SM00399">
    <property type="entry name" value="ZnF_C4"/>
    <property type="match status" value="1"/>
</dbReference>
<dbReference type="SUPFAM" id="SSF57716">
    <property type="entry name" value="Glucocorticoid receptor-like (DNA-binding domain)"/>
    <property type="match status" value="1"/>
</dbReference>
<dbReference type="InterPro" id="IPR001728">
    <property type="entry name" value="ThyrH_rcpt"/>
</dbReference>
<keyword evidence="10 11" id="KW-0539">Nucleus</keyword>
<dbReference type="Proteomes" id="UP001283361">
    <property type="component" value="Unassembled WGS sequence"/>
</dbReference>
<dbReference type="PROSITE" id="PS00031">
    <property type="entry name" value="NUCLEAR_REC_DBD_1"/>
    <property type="match status" value="1"/>
</dbReference>
<accession>A0AAE1A133</accession>
<keyword evidence="9 11" id="KW-0675">Receptor</keyword>
<dbReference type="PRINTS" id="PR00047">
    <property type="entry name" value="STROIDFINGER"/>
</dbReference>
<evidence type="ECO:0000256" key="4">
    <source>
        <dbReference type="ARBA" id="ARBA00022771"/>
    </source>
</evidence>
<dbReference type="InterPro" id="IPR001628">
    <property type="entry name" value="Znf_hrmn_rcpt"/>
</dbReference>
<evidence type="ECO:0000256" key="7">
    <source>
        <dbReference type="ARBA" id="ARBA00023125"/>
    </source>
</evidence>
<dbReference type="PROSITE" id="PS51843">
    <property type="entry name" value="NR_LBD"/>
    <property type="match status" value="1"/>
</dbReference>
<dbReference type="Gene3D" id="3.30.50.10">
    <property type="entry name" value="Erythroid Transcription Factor GATA-1, subunit A"/>
    <property type="match status" value="1"/>
</dbReference>
<keyword evidence="5 11" id="KW-0862">Zinc</keyword>
<name>A0AAE1A133_9GAST</name>
<comment type="subcellular location">
    <subcellularLocation>
        <location evidence="1 11">Nucleus</location>
    </subcellularLocation>
</comment>
<evidence type="ECO:0000256" key="9">
    <source>
        <dbReference type="ARBA" id="ARBA00023170"/>
    </source>
</evidence>
<feature type="compositionally biased region" description="Basic and acidic residues" evidence="12">
    <location>
        <begin position="27"/>
        <end position="42"/>
    </location>
</feature>
<keyword evidence="4 11" id="KW-0863">Zinc-finger</keyword>
<dbReference type="EMBL" id="JAWDGP010002850">
    <property type="protein sequence ID" value="KAK3779314.1"/>
    <property type="molecule type" value="Genomic_DNA"/>
</dbReference>
<dbReference type="AlphaFoldDB" id="A0AAE1A133"/>
<dbReference type="SMART" id="SM00430">
    <property type="entry name" value="HOLI"/>
    <property type="match status" value="1"/>
</dbReference>
<dbReference type="CDD" id="cd06961">
    <property type="entry name" value="NR_DBD_TR"/>
    <property type="match status" value="1"/>
</dbReference>
<protein>
    <recommendedName>
        <fullName evidence="17">Retinoid X receptor</fullName>
    </recommendedName>
</protein>
<reference evidence="15" key="1">
    <citation type="journal article" date="2023" name="G3 (Bethesda)">
        <title>A reference genome for the long-term kleptoplast-retaining sea slug Elysia crispata morphotype clarki.</title>
        <authorList>
            <person name="Eastman K.E."/>
            <person name="Pendleton A.L."/>
            <person name="Shaikh M.A."/>
            <person name="Suttiyut T."/>
            <person name="Ogas R."/>
            <person name="Tomko P."/>
            <person name="Gavelis G."/>
            <person name="Widhalm J.R."/>
            <person name="Wisecaver J.H."/>
        </authorList>
    </citation>
    <scope>NUCLEOTIDE SEQUENCE</scope>
    <source>
        <strain evidence="15">ECLA1</strain>
    </source>
</reference>
<evidence type="ECO:0000256" key="2">
    <source>
        <dbReference type="ARBA" id="ARBA00008092"/>
    </source>
</evidence>
<dbReference type="PANTHER" id="PTHR48092">
    <property type="entry name" value="KNIRPS-RELATED PROTEIN-RELATED"/>
    <property type="match status" value="1"/>
</dbReference>
<evidence type="ECO:0000313" key="15">
    <source>
        <dbReference type="EMBL" id="KAK3779314.1"/>
    </source>
</evidence>
<sequence length="497" mass="54937">MDTTGSTSRECDDSPIQEPALEGESPSARKSESLNLKEENLSRSDMSPDDVGESDDGKNVYIVMQNMPAEGDQISQQQKPDAGPVITLSGVDKNVNILDIQDPSATTSAATTFMPPPLPVVSPQVGGQQEEEALASSGVNESLLLDGEGGDSAISACLICGDKASGYHYSVYSCEGCKGFFKRSVQKGLHYGCKDQGVCFINKFSRNSCQFCRFQKCLSMGMRRDAVREDRSPGGKHRHKRPRLDDNDTLLGMGLDALADHSSSSGGNPRIEGAGDDPLRDTLVAAKPHLFPKAEYTPDKLETISVNELMQYGYLELRYIIDWAKKVPGFSELEVSDQMSLLKSSFMELNVLRLAYRSMGLDNRIKFAEDMTLPLDYCESMGWGKELIVGTIDFALRLKEISLDLTEFCVLNAIVLMYPDAHGITNKIRIAEMQSKILDCLRRHIVQQYPHDSKRFGKILLRLPALRVISAKAAERFLSLTFEGSIHLNELVLEMIN</sequence>
<evidence type="ECO:0000256" key="8">
    <source>
        <dbReference type="ARBA" id="ARBA00023163"/>
    </source>
</evidence>
<evidence type="ECO:0000256" key="12">
    <source>
        <dbReference type="SAM" id="MobiDB-lite"/>
    </source>
</evidence>
<evidence type="ECO:0000256" key="3">
    <source>
        <dbReference type="ARBA" id="ARBA00022723"/>
    </source>
</evidence>
<evidence type="ECO:0000256" key="1">
    <source>
        <dbReference type="ARBA" id="ARBA00004123"/>
    </source>
</evidence>
<dbReference type="InterPro" id="IPR001723">
    <property type="entry name" value="Nuclear_hrmn_rcpt"/>
</dbReference>
<dbReference type="InterPro" id="IPR050200">
    <property type="entry name" value="Nuclear_hormone_rcpt_NR3"/>
</dbReference>
<evidence type="ECO:0000256" key="6">
    <source>
        <dbReference type="ARBA" id="ARBA00023015"/>
    </source>
</evidence>
<organism evidence="15 16">
    <name type="scientific">Elysia crispata</name>
    <name type="common">lettuce slug</name>
    <dbReference type="NCBI Taxonomy" id="231223"/>
    <lineage>
        <taxon>Eukaryota</taxon>
        <taxon>Metazoa</taxon>
        <taxon>Spiralia</taxon>
        <taxon>Lophotrochozoa</taxon>
        <taxon>Mollusca</taxon>
        <taxon>Gastropoda</taxon>
        <taxon>Heterobranchia</taxon>
        <taxon>Euthyneura</taxon>
        <taxon>Panpulmonata</taxon>
        <taxon>Sacoglossa</taxon>
        <taxon>Placobranchoidea</taxon>
        <taxon>Plakobranchidae</taxon>
        <taxon>Elysia</taxon>
    </lineage>
</organism>
<dbReference type="GO" id="GO:0005634">
    <property type="term" value="C:nucleus"/>
    <property type="evidence" value="ECO:0007669"/>
    <property type="project" value="UniProtKB-SubCell"/>
</dbReference>
<keyword evidence="3 11" id="KW-0479">Metal-binding</keyword>